<dbReference type="EMBL" id="DVOR01000043">
    <property type="protein sequence ID" value="HIV08748.1"/>
    <property type="molecule type" value="Genomic_DNA"/>
</dbReference>
<keyword evidence="6 10" id="KW-0808">Transferase</keyword>
<dbReference type="SUPFAM" id="SSF75217">
    <property type="entry name" value="alpha/beta knot"/>
    <property type="match status" value="1"/>
</dbReference>
<reference evidence="12" key="1">
    <citation type="submission" date="2020-10" db="EMBL/GenBank/DDBJ databases">
        <authorList>
            <person name="Gilroy R."/>
        </authorList>
    </citation>
    <scope>NUCLEOTIDE SEQUENCE</scope>
    <source>
        <strain evidence="12">35461</strain>
    </source>
</reference>
<evidence type="ECO:0000256" key="5">
    <source>
        <dbReference type="ARBA" id="ARBA00022603"/>
    </source>
</evidence>
<evidence type="ECO:0000256" key="9">
    <source>
        <dbReference type="ARBA" id="ARBA00047944"/>
    </source>
</evidence>
<evidence type="ECO:0000313" key="12">
    <source>
        <dbReference type="EMBL" id="HIV08748.1"/>
    </source>
</evidence>
<dbReference type="GO" id="GO:0070042">
    <property type="term" value="F:rRNA (uridine-N3-)-methyltransferase activity"/>
    <property type="evidence" value="ECO:0007669"/>
    <property type="project" value="TreeGrafter"/>
</dbReference>
<dbReference type="Proteomes" id="UP000886845">
    <property type="component" value="Unassembled WGS sequence"/>
</dbReference>
<keyword evidence="4 10" id="KW-0698">rRNA processing</keyword>
<evidence type="ECO:0000256" key="8">
    <source>
        <dbReference type="ARBA" id="ARBA00025699"/>
    </source>
</evidence>
<dbReference type="PIRSF" id="PIRSF015601">
    <property type="entry name" value="MTase_slr0722"/>
    <property type="match status" value="1"/>
</dbReference>
<evidence type="ECO:0000313" key="13">
    <source>
        <dbReference type="Proteomes" id="UP000886845"/>
    </source>
</evidence>
<dbReference type="Gene3D" id="3.40.1280.10">
    <property type="match status" value="1"/>
</dbReference>
<dbReference type="PANTHER" id="PTHR30027:SF3">
    <property type="entry name" value="16S RRNA (URACIL(1498)-N(3))-METHYLTRANSFERASE"/>
    <property type="match status" value="1"/>
</dbReference>
<evidence type="ECO:0000256" key="1">
    <source>
        <dbReference type="ARBA" id="ARBA00004496"/>
    </source>
</evidence>
<evidence type="ECO:0000256" key="3">
    <source>
        <dbReference type="ARBA" id="ARBA00022490"/>
    </source>
</evidence>
<dbReference type="InterPro" id="IPR046886">
    <property type="entry name" value="RsmE_MTase_dom"/>
</dbReference>
<dbReference type="GO" id="GO:0070475">
    <property type="term" value="P:rRNA base methylation"/>
    <property type="evidence" value="ECO:0007669"/>
    <property type="project" value="TreeGrafter"/>
</dbReference>
<evidence type="ECO:0000256" key="2">
    <source>
        <dbReference type="ARBA" id="ARBA00005528"/>
    </source>
</evidence>
<dbReference type="AlphaFoldDB" id="A0A9D1NM96"/>
<comment type="subcellular location">
    <subcellularLocation>
        <location evidence="1 10">Cytoplasm</location>
    </subcellularLocation>
</comment>
<evidence type="ECO:0000256" key="10">
    <source>
        <dbReference type="PIRNR" id="PIRNR015601"/>
    </source>
</evidence>
<dbReference type="InterPro" id="IPR029028">
    <property type="entry name" value="Alpha/beta_knot_MTases"/>
</dbReference>
<dbReference type="GO" id="GO:0005737">
    <property type="term" value="C:cytoplasm"/>
    <property type="evidence" value="ECO:0007669"/>
    <property type="project" value="UniProtKB-SubCell"/>
</dbReference>
<feature type="domain" description="Ribosomal RNA small subunit methyltransferase E methyltransferase" evidence="11">
    <location>
        <begin position="74"/>
        <end position="230"/>
    </location>
</feature>
<comment type="catalytic activity">
    <reaction evidence="9 10">
        <text>uridine(1498) in 16S rRNA + S-adenosyl-L-methionine = N(3)-methyluridine(1498) in 16S rRNA + S-adenosyl-L-homocysteine + H(+)</text>
        <dbReference type="Rhea" id="RHEA:42920"/>
        <dbReference type="Rhea" id="RHEA-COMP:10283"/>
        <dbReference type="Rhea" id="RHEA-COMP:10284"/>
        <dbReference type="ChEBI" id="CHEBI:15378"/>
        <dbReference type="ChEBI" id="CHEBI:57856"/>
        <dbReference type="ChEBI" id="CHEBI:59789"/>
        <dbReference type="ChEBI" id="CHEBI:65315"/>
        <dbReference type="ChEBI" id="CHEBI:74502"/>
        <dbReference type="EC" id="2.1.1.193"/>
    </reaction>
</comment>
<comment type="caution">
    <text evidence="12">The sequence shown here is derived from an EMBL/GenBank/DDBJ whole genome shotgun (WGS) entry which is preliminary data.</text>
</comment>
<keyword evidence="3 10" id="KW-0963">Cytoplasm</keyword>
<dbReference type="EC" id="2.1.1.193" evidence="10"/>
<comment type="similarity">
    <text evidence="2 10">Belongs to the RNA methyltransferase RsmE family.</text>
</comment>
<dbReference type="InterPro" id="IPR006700">
    <property type="entry name" value="RsmE"/>
</dbReference>
<dbReference type="Pfam" id="PF04452">
    <property type="entry name" value="Methyltrans_RNA"/>
    <property type="match status" value="1"/>
</dbReference>
<dbReference type="InterPro" id="IPR029026">
    <property type="entry name" value="tRNA_m1G_MTases_N"/>
</dbReference>
<proteinExistence type="inferred from homology"/>
<sequence length="237" mass="25382">MNLILLAPEEAAQGRLTLTDARAEHLRAVLHAAPGDRFQAGVTDGPVGTLTVVGVGEAGVTAEFAPEGEALPPWYDLVLALTRPRQLRRILFQSATLGVRTLFLVGAAKVEKSYFNMHLLREEEYRPVLLEGLMQGKTTAVPRVRLFPKLRDLWDALPAAGTRLIANPAPEGAPEPALDRAAPPIIAIGPDGGWSEAENAAFAERGFALLSLGPRPLRTDTAAVALPAVLADRLRRA</sequence>
<protein>
    <recommendedName>
        <fullName evidence="10">Ribosomal RNA small subunit methyltransferase E</fullName>
        <ecNumber evidence="10">2.1.1.193</ecNumber>
    </recommendedName>
</protein>
<evidence type="ECO:0000256" key="6">
    <source>
        <dbReference type="ARBA" id="ARBA00022679"/>
    </source>
</evidence>
<evidence type="ECO:0000256" key="4">
    <source>
        <dbReference type="ARBA" id="ARBA00022552"/>
    </source>
</evidence>
<dbReference type="CDD" id="cd18084">
    <property type="entry name" value="RsmE-like"/>
    <property type="match status" value="1"/>
</dbReference>
<reference evidence="12" key="2">
    <citation type="journal article" date="2021" name="PeerJ">
        <title>Extensive microbial diversity within the chicken gut microbiome revealed by metagenomics and culture.</title>
        <authorList>
            <person name="Gilroy R."/>
            <person name="Ravi A."/>
            <person name="Getino M."/>
            <person name="Pursley I."/>
            <person name="Horton D.L."/>
            <person name="Alikhan N.F."/>
            <person name="Baker D."/>
            <person name="Gharbi K."/>
            <person name="Hall N."/>
            <person name="Watson M."/>
            <person name="Adriaenssens E.M."/>
            <person name="Foster-Nyarko E."/>
            <person name="Jarju S."/>
            <person name="Secka A."/>
            <person name="Antonio M."/>
            <person name="Oren A."/>
            <person name="Chaudhuri R.R."/>
            <person name="La Ragione R."/>
            <person name="Hildebrand F."/>
            <person name="Pallen M.J."/>
        </authorList>
    </citation>
    <scope>NUCLEOTIDE SEQUENCE</scope>
    <source>
        <strain evidence="12">35461</strain>
    </source>
</reference>
<evidence type="ECO:0000256" key="7">
    <source>
        <dbReference type="ARBA" id="ARBA00022691"/>
    </source>
</evidence>
<gene>
    <name evidence="12" type="ORF">IAC79_01365</name>
</gene>
<keyword evidence="7 10" id="KW-0949">S-adenosyl-L-methionine</keyword>
<organism evidence="12 13">
    <name type="scientific">Candidatus Spyradenecus faecavium</name>
    <dbReference type="NCBI Taxonomy" id="2840947"/>
    <lineage>
        <taxon>Bacteria</taxon>
        <taxon>Pseudomonadati</taxon>
        <taxon>Lentisphaerota</taxon>
        <taxon>Lentisphaeria</taxon>
        <taxon>Lentisphaerales</taxon>
        <taxon>Lentisphaeraceae</taxon>
        <taxon>Lentisphaeraceae incertae sedis</taxon>
        <taxon>Candidatus Spyradenecus</taxon>
    </lineage>
</organism>
<accession>A0A9D1NM96</accession>
<evidence type="ECO:0000259" key="11">
    <source>
        <dbReference type="Pfam" id="PF04452"/>
    </source>
</evidence>
<keyword evidence="5 10" id="KW-0489">Methyltransferase</keyword>
<dbReference type="PANTHER" id="PTHR30027">
    <property type="entry name" value="RIBOSOMAL RNA SMALL SUBUNIT METHYLTRANSFERASE E"/>
    <property type="match status" value="1"/>
</dbReference>
<name>A0A9D1NM96_9BACT</name>
<dbReference type="NCBIfam" id="TIGR00046">
    <property type="entry name" value="RsmE family RNA methyltransferase"/>
    <property type="match status" value="1"/>
</dbReference>
<comment type="function">
    <text evidence="8 10">Specifically methylates the N3 position of the uracil ring of uridine 1498 (m3U1498) in 16S rRNA. Acts on the fully assembled 30S ribosomal subunit.</text>
</comment>